<reference evidence="1 2" key="1">
    <citation type="submission" date="2018-09" db="EMBL/GenBank/DDBJ databases">
        <title>Phylogenetic diversity of Pectobacterium and Dickeya strains causing blackleg disease of potato in Morocco.</title>
        <authorList>
            <person name="Oulghazi S."/>
            <person name="Moumni M."/>
            <person name="Faure D."/>
        </authorList>
    </citation>
    <scope>NUCLEOTIDE SEQUENCE [LARGE SCALE GENOMIC DNA]</scope>
    <source>
        <strain evidence="1 2">S1.15.11.2D</strain>
    </source>
</reference>
<sequence length="68" mass="7805">MSSDAENDTKMYLDDKITLAFNQTGNLLAGYLAAHPKELPDRVIKDFFEVTYKALAEELKKSYIRKSF</sequence>
<dbReference type="RefSeq" id="WP_119873678.1">
    <property type="nucleotide sequence ID" value="NZ_QZDH01000021.1"/>
</dbReference>
<comment type="caution">
    <text evidence="1">The sequence shown here is derived from an EMBL/GenBank/DDBJ whole genome shotgun (WGS) entry which is preliminary data.</text>
</comment>
<evidence type="ECO:0000313" key="1">
    <source>
        <dbReference type="EMBL" id="RJL51515.1"/>
    </source>
</evidence>
<evidence type="ECO:0000313" key="2">
    <source>
        <dbReference type="Proteomes" id="UP000283655"/>
    </source>
</evidence>
<accession>A0A419AWC5</accession>
<organism evidence="1 2">
    <name type="scientific">Pectobacterium carotovorum</name>
    <name type="common">Erwinia carotovora</name>
    <dbReference type="NCBI Taxonomy" id="554"/>
    <lineage>
        <taxon>Bacteria</taxon>
        <taxon>Pseudomonadati</taxon>
        <taxon>Pseudomonadota</taxon>
        <taxon>Gammaproteobacteria</taxon>
        <taxon>Enterobacterales</taxon>
        <taxon>Pectobacteriaceae</taxon>
        <taxon>Pectobacterium</taxon>
    </lineage>
</organism>
<dbReference type="EMBL" id="QZDH01000021">
    <property type="protein sequence ID" value="RJL51515.1"/>
    <property type="molecule type" value="Genomic_DNA"/>
</dbReference>
<dbReference type="Proteomes" id="UP000283655">
    <property type="component" value="Unassembled WGS sequence"/>
</dbReference>
<dbReference type="AlphaFoldDB" id="A0A419AWC5"/>
<protein>
    <submittedName>
        <fullName evidence="1">Uncharacterized protein</fullName>
    </submittedName>
</protein>
<name>A0A419AWC5_PECCA</name>
<proteinExistence type="predicted"/>
<gene>
    <name evidence="1" type="ORF">D5071_10465</name>
</gene>